<sequence>MTSSSTTLSSTTSFTTSCYSPTDRASKRDSLAINFALDGHLDTHQHDGLPLKTWINFFGALVMQTLLISKTLPSNRHKFYSTSNLREKEEEGNGGQVHATLLSNHATTFIKLSEYTRGLANTSASPSPQTLSKPSVPKPMSIWHYLLQHLHTWSLTTNEERDHCFSTSSRSFAARKIQIANPAALLAVHADPSRPEVLLHLKAHHQSTRQYHHLLLSSLRALLPLAILPNLVHRPVISANHLVVSIQFNAAPLIMLSNGHFEWQILGPCSTSESFSNWSPFQAVFSAFAKMETQLKEYERDAVAQIPRSKSAGSYTSYTNFEKQFGTRTMLEATVLGKQQIQYKEELSHDSKNYDFGLDYARL</sequence>
<dbReference type="AlphaFoldDB" id="A0A6A4GV20"/>
<gene>
    <name evidence="2" type="ORF">BT96DRAFT_1003343</name>
</gene>
<dbReference type="Proteomes" id="UP000799118">
    <property type="component" value="Unassembled WGS sequence"/>
</dbReference>
<feature type="compositionally biased region" description="Low complexity" evidence="1">
    <location>
        <begin position="1"/>
        <end position="22"/>
    </location>
</feature>
<protein>
    <submittedName>
        <fullName evidence="2">Uncharacterized protein</fullName>
    </submittedName>
</protein>
<dbReference type="EMBL" id="ML769702">
    <property type="protein sequence ID" value="KAE9389306.1"/>
    <property type="molecule type" value="Genomic_DNA"/>
</dbReference>
<organism evidence="2 3">
    <name type="scientific">Gymnopus androsaceus JB14</name>
    <dbReference type="NCBI Taxonomy" id="1447944"/>
    <lineage>
        <taxon>Eukaryota</taxon>
        <taxon>Fungi</taxon>
        <taxon>Dikarya</taxon>
        <taxon>Basidiomycota</taxon>
        <taxon>Agaricomycotina</taxon>
        <taxon>Agaricomycetes</taxon>
        <taxon>Agaricomycetidae</taxon>
        <taxon>Agaricales</taxon>
        <taxon>Marasmiineae</taxon>
        <taxon>Omphalotaceae</taxon>
        <taxon>Gymnopus</taxon>
    </lineage>
</organism>
<feature type="region of interest" description="Disordered" evidence="1">
    <location>
        <begin position="1"/>
        <end position="24"/>
    </location>
</feature>
<keyword evidence="3" id="KW-1185">Reference proteome</keyword>
<name>A0A6A4GV20_9AGAR</name>
<evidence type="ECO:0000313" key="2">
    <source>
        <dbReference type="EMBL" id="KAE9389306.1"/>
    </source>
</evidence>
<dbReference type="OrthoDB" id="10250354at2759"/>
<evidence type="ECO:0000256" key="1">
    <source>
        <dbReference type="SAM" id="MobiDB-lite"/>
    </source>
</evidence>
<accession>A0A6A4GV20</accession>
<reference evidence="2" key="1">
    <citation type="journal article" date="2019" name="Environ. Microbiol.">
        <title>Fungal ecological strategies reflected in gene transcription - a case study of two litter decomposers.</title>
        <authorList>
            <person name="Barbi F."/>
            <person name="Kohler A."/>
            <person name="Barry K."/>
            <person name="Baskaran P."/>
            <person name="Daum C."/>
            <person name="Fauchery L."/>
            <person name="Ihrmark K."/>
            <person name="Kuo A."/>
            <person name="LaButti K."/>
            <person name="Lipzen A."/>
            <person name="Morin E."/>
            <person name="Grigoriev I.V."/>
            <person name="Henrissat B."/>
            <person name="Lindahl B."/>
            <person name="Martin F."/>
        </authorList>
    </citation>
    <scope>NUCLEOTIDE SEQUENCE</scope>
    <source>
        <strain evidence="2">JB14</strain>
    </source>
</reference>
<proteinExistence type="predicted"/>
<evidence type="ECO:0000313" key="3">
    <source>
        <dbReference type="Proteomes" id="UP000799118"/>
    </source>
</evidence>